<sequence>MKNPDFSKISWKEFERLCADLLVAEGFQIESEVSVDTSGFDLVAYEKFKSHRGESIQVKWKIQCKHYSKSGNNLGKDEVDKYIYSFENGRSNNEGLIFMIDTDCPEPAQRAIENYLDTHKDVFGVKVWNQRHISTLLQRHSNLLSRYNLSLPQLNLFENFSKLSNYSEKKVLIISDQSIIAHNLTSVFRHFNFETTFIPFWNYNYPVRMDLFYNRIKSQDFELIICFLGDTFSYPLPHEMIDIILTNHYKGASILFFPFLAWSVSKGINAKLTDLLPVNLRLPAEISLEEYIRNYHEKSDFTFFLNFDSFAEDRFVEIAKTSTKHNLKIDLEQSISLKYSYEFLEPKSSSQTLLVDSNTNPVLVVNNKRESKIAYMNICTHNCFSTIPISSPIENNIEMSKIFNNIILWLLDKKAQ</sequence>
<gene>
    <name evidence="2" type="ORF">H8E80_10090</name>
</gene>
<evidence type="ECO:0000313" key="2">
    <source>
        <dbReference type="EMBL" id="MBC8200368.1"/>
    </source>
</evidence>
<evidence type="ECO:0000313" key="3">
    <source>
        <dbReference type="Proteomes" id="UP000603545"/>
    </source>
</evidence>
<accession>A0A8J6TCR5</accession>
<proteinExistence type="predicted"/>
<keyword evidence="2" id="KW-0255">Endonuclease</keyword>
<dbReference type="GO" id="GO:0009307">
    <property type="term" value="P:DNA restriction-modification system"/>
    <property type="evidence" value="ECO:0007669"/>
    <property type="project" value="InterPro"/>
</dbReference>
<comment type="caution">
    <text evidence="2">The sequence shown here is derived from an EMBL/GenBank/DDBJ whole genome shotgun (WGS) entry which is preliminary data.</text>
</comment>
<organism evidence="2 3">
    <name type="scientific">Candidatus Desulfaltia bathyphila</name>
    <dbReference type="NCBI Taxonomy" id="2841697"/>
    <lineage>
        <taxon>Bacteria</taxon>
        <taxon>Pseudomonadati</taxon>
        <taxon>Thermodesulfobacteriota</taxon>
        <taxon>Desulfobacteria</taxon>
        <taxon>Desulfobacterales</taxon>
        <taxon>Desulfobacterales incertae sedis</taxon>
        <taxon>Candidatus Desulfaltia</taxon>
    </lineage>
</organism>
<dbReference type="InterPro" id="IPR007560">
    <property type="entry name" value="Restrct_endonuc_IV_Mrr"/>
</dbReference>
<dbReference type="Proteomes" id="UP000603545">
    <property type="component" value="Unassembled WGS sequence"/>
</dbReference>
<keyword evidence="2" id="KW-0378">Hydrolase</keyword>
<keyword evidence="2" id="KW-0540">Nuclease</keyword>
<dbReference type="GO" id="GO:0003677">
    <property type="term" value="F:DNA binding"/>
    <property type="evidence" value="ECO:0007669"/>
    <property type="project" value="InterPro"/>
</dbReference>
<evidence type="ECO:0000259" key="1">
    <source>
        <dbReference type="Pfam" id="PF04471"/>
    </source>
</evidence>
<dbReference type="GO" id="GO:0004519">
    <property type="term" value="F:endonuclease activity"/>
    <property type="evidence" value="ECO:0007669"/>
    <property type="project" value="UniProtKB-KW"/>
</dbReference>
<name>A0A8J6TCR5_9BACT</name>
<dbReference type="SUPFAM" id="SSF52980">
    <property type="entry name" value="Restriction endonuclease-like"/>
    <property type="match status" value="1"/>
</dbReference>
<reference evidence="2 3" key="1">
    <citation type="submission" date="2020-08" db="EMBL/GenBank/DDBJ databases">
        <title>Bridging the membrane lipid divide: bacteria of the FCB group superphylum have the potential to synthesize archaeal ether lipids.</title>
        <authorList>
            <person name="Villanueva L."/>
            <person name="Von Meijenfeldt F.A.B."/>
            <person name="Westbye A.B."/>
            <person name="Yadav S."/>
            <person name="Hopmans E.C."/>
            <person name="Dutilh B.E."/>
            <person name="Sinninghe Damste J.S."/>
        </authorList>
    </citation>
    <scope>NUCLEOTIDE SEQUENCE [LARGE SCALE GENOMIC DNA]</scope>
    <source>
        <strain evidence="2">NIOZ-UU82</strain>
    </source>
</reference>
<dbReference type="AlphaFoldDB" id="A0A8J6TCR5"/>
<dbReference type="EMBL" id="JACNLL010000100">
    <property type="protein sequence ID" value="MBC8200368.1"/>
    <property type="molecule type" value="Genomic_DNA"/>
</dbReference>
<protein>
    <submittedName>
        <fullName evidence="2">Restriction endonuclease</fullName>
    </submittedName>
</protein>
<dbReference type="Gene3D" id="3.40.1350.10">
    <property type="match status" value="1"/>
</dbReference>
<feature type="domain" description="Restriction endonuclease type IV Mrr" evidence="1">
    <location>
        <begin position="7"/>
        <end position="109"/>
    </location>
</feature>
<dbReference type="InterPro" id="IPR011335">
    <property type="entry name" value="Restrct_endonuc-II-like"/>
</dbReference>
<dbReference type="InterPro" id="IPR011856">
    <property type="entry name" value="tRNA_endonuc-like_dom_sf"/>
</dbReference>
<dbReference type="Pfam" id="PF04471">
    <property type="entry name" value="Mrr_cat"/>
    <property type="match status" value="1"/>
</dbReference>